<evidence type="ECO:0000256" key="4">
    <source>
        <dbReference type="PIRNR" id="PIRNR037567"/>
    </source>
</evidence>
<proteinExistence type="inferred from homology"/>
<dbReference type="EMBL" id="CP017634">
    <property type="protein sequence ID" value="ATW27381.1"/>
    <property type="molecule type" value="Genomic_DNA"/>
</dbReference>
<protein>
    <recommendedName>
        <fullName evidence="4">Methyltransferase</fullName>
        <ecNumber evidence="4">2.1.1.-</ecNumber>
    </recommendedName>
</protein>
<dbReference type="GO" id="GO:0015948">
    <property type="term" value="P:methanogenesis"/>
    <property type="evidence" value="ECO:0007669"/>
    <property type="project" value="UniProtKB-UniRule"/>
</dbReference>
<accession>A0A3G1KY58</accession>
<organism evidence="5 6">
    <name type="scientific">Formimonas warabiya</name>
    <dbReference type="NCBI Taxonomy" id="1761012"/>
    <lineage>
        <taxon>Bacteria</taxon>
        <taxon>Bacillati</taxon>
        <taxon>Bacillota</taxon>
        <taxon>Clostridia</taxon>
        <taxon>Eubacteriales</taxon>
        <taxon>Peptococcaceae</taxon>
        <taxon>Candidatus Formimonas</taxon>
    </lineage>
</organism>
<sequence length="478" mass="53192">MISGAREAFSLSFNPFKLITQEDYQRIHDASLQILRETGVVFHSQEALEIFKKHGARVNGEIVYLDAPMIEHALESCPEKFVWQARNPDHSVTVGEGILIQPNVGPVYIEDLDRGRRLATLKDYANIMKLCQASDVIDLNGSIPVDPSDVEADKKYFYIMYEMLKNTDKPIIGACVSRPEAKKMLEMAELALGQEGFLEQNPCVGVLVNSLSPLAYAPETLETIIEYSRKKQIILLAPCIMAGVSGPISLLGTAVLQNVELLAGITLTQLVNPGTPVVYATASTVGYMKTASYAAGSPEAMLINTPNIQMGLDFYHLPTRTMCGINHAKVLDCQAGYETMMSLMMGLMSGAHIFVQCLGVLDAIMTTSYEKIIIDEELIRRVKRIRQGVDTSDKALAVDVIQEVGYNGTYLTHESTFESFRNIWLPTVSNWESYQDWRAEGGEDVTVRAHRRYKEILAKAPESLLDPEVEKALRRYLV</sequence>
<dbReference type="AlphaFoldDB" id="A0A3G1KY58"/>
<keyword evidence="2 5" id="KW-0489">Methyltransferase</keyword>
<dbReference type="EC" id="2.1.1.-" evidence="4"/>
<dbReference type="GO" id="GO:0008168">
    <property type="term" value="F:methyltransferase activity"/>
    <property type="evidence" value="ECO:0007669"/>
    <property type="project" value="UniProtKB-KW"/>
</dbReference>
<dbReference type="KEGG" id="fwa:DCMF_23855"/>
<dbReference type="Gene3D" id="3.20.20.480">
    <property type="entry name" value="Trimethylamine methyltransferase-like"/>
    <property type="match status" value="1"/>
</dbReference>
<evidence type="ECO:0000256" key="2">
    <source>
        <dbReference type="ARBA" id="ARBA00022603"/>
    </source>
</evidence>
<keyword evidence="6" id="KW-1185">Reference proteome</keyword>
<dbReference type="InterPro" id="IPR010426">
    <property type="entry name" value="MTTB_MeTrfase"/>
</dbReference>
<dbReference type="Proteomes" id="UP000323521">
    <property type="component" value="Chromosome"/>
</dbReference>
<dbReference type="GO" id="GO:0032259">
    <property type="term" value="P:methylation"/>
    <property type="evidence" value="ECO:0007669"/>
    <property type="project" value="UniProtKB-KW"/>
</dbReference>
<dbReference type="PIRSF" id="PIRSF037567">
    <property type="entry name" value="MTTB_MeTrfase"/>
    <property type="match status" value="1"/>
</dbReference>
<keyword evidence="3 4" id="KW-0808">Transferase</keyword>
<dbReference type="InterPro" id="IPR038601">
    <property type="entry name" value="MttB-like_sf"/>
</dbReference>
<gene>
    <name evidence="5" type="ORF">DCMF_23855</name>
</gene>
<name>A0A3G1KY58_FORW1</name>
<reference evidence="5 6" key="1">
    <citation type="submission" date="2016-10" db="EMBL/GenBank/DDBJ databases">
        <title>Complete Genome Sequence of Peptococcaceae strain DCMF.</title>
        <authorList>
            <person name="Edwards R.J."/>
            <person name="Holland S.I."/>
            <person name="Deshpande N.P."/>
            <person name="Wong Y.K."/>
            <person name="Ertan H."/>
            <person name="Manefield M."/>
            <person name="Russell T.L."/>
            <person name="Lee M.J."/>
        </authorList>
    </citation>
    <scope>NUCLEOTIDE SEQUENCE [LARGE SCALE GENOMIC DNA]</scope>
    <source>
        <strain evidence="5 6">DCMF</strain>
    </source>
</reference>
<evidence type="ECO:0000256" key="1">
    <source>
        <dbReference type="ARBA" id="ARBA00007137"/>
    </source>
</evidence>
<comment type="similarity">
    <text evidence="1 4">Belongs to the trimethylamine methyltransferase family.</text>
</comment>
<evidence type="ECO:0000313" key="5">
    <source>
        <dbReference type="EMBL" id="ATW27381.1"/>
    </source>
</evidence>
<evidence type="ECO:0000256" key="3">
    <source>
        <dbReference type="ARBA" id="ARBA00022679"/>
    </source>
</evidence>
<evidence type="ECO:0000313" key="6">
    <source>
        <dbReference type="Proteomes" id="UP000323521"/>
    </source>
</evidence>
<dbReference type="Pfam" id="PF06253">
    <property type="entry name" value="MTTB"/>
    <property type="match status" value="1"/>
</dbReference>